<evidence type="ECO:0000256" key="2">
    <source>
        <dbReference type="ARBA" id="ARBA00022553"/>
    </source>
</evidence>
<dbReference type="EMBL" id="CM007650">
    <property type="protein sequence ID" value="ONM53270.1"/>
    <property type="molecule type" value="Genomic_DNA"/>
</dbReference>
<reference evidence="4" key="1">
    <citation type="submission" date="2015-12" db="EMBL/GenBank/DDBJ databases">
        <title>Update maize B73 reference genome by single molecule sequencing technologies.</title>
        <authorList>
            <consortium name="Maize Genome Sequencing Project"/>
            <person name="Ware D."/>
        </authorList>
    </citation>
    <scope>NUCLEOTIDE SEQUENCE [LARGE SCALE GENOMIC DNA]</scope>
    <source>
        <tissue evidence="4">Seedling</tissue>
    </source>
</reference>
<evidence type="ECO:0000313" key="4">
    <source>
        <dbReference type="EMBL" id="ONM53270.1"/>
    </source>
</evidence>
<dbReference type="SUPFAM" id="SSF53738">
    <property type="entry name" value="Phosphoglucomutase, first 3 domains"/>
    <property type="match status" value="2"/>
</dbReference>
<proteinExistence type="predicted"/>
<gene>
    <name evidence="4" type="ORF">ZEAMMB73_Zm00001d019568</name>
</gene>
<dbReference type="Pfam" id="PF02880">
    <property type="entry name" value="PGM_PMM_III"/>
    <property type="match status" value="1"/>
</dbReference>
<name>A0A1D6HYS6_MAIZE</name>
<dbReference type="GO" id="GO:0016868">
    <property type="term" value="F:intramolecular phosphotransferase activity"/>
    <property type="evidence" value="ECO:0007669"/>
    <property type="project" value="InterPro"/>
</dbReference>
<dbReference type="OMA" id="AMKFITQ"/>
<evidence type="ECO:0000256" key="1">
    <source>
        <dbReference type="ARBA" id="ARBA00001946"/>
    </source>
</evidence>
<dbReference type="PANTHER" id="PTHR42946">
    <property type="entry name" value="PHOSPHOHEXOSE MUTASE"/>
    <property type="match status" value="1"/>
</dbReference>
<dbReference type="EMBL" id="CM007650">
    <property type="protein sequence ID" value="ONM53268.1"/>
    <property type="molecule type" value="Genomic_DNA"/>
</dbReference>
<dbReference type="InterPro" id="IPR050060">
    <property type="entry name" value="Phosphoglucosamine_mutase"/>
</dbReference>
<feature type="domain" description="Alpha-D-phosphohexomutase alpha/beta/alpha" evidence="3">
    <location>
        <begin position="38"/>
        <end position="141"/>
    </location>
</feature>
<dbReference type="AlphaFoldDB" id="A0A1D6HYS6"/>
<dbReference type="InterPro" id="IPR016055">
    <property type="entry name" value="A-D-PHexomutase_a/b/a-I/II/III"/>
</dbReference>
<protein>
    <submittedName>
        <fullName evidence="4">Phosphoglucosamine mutase family protein</fullName>
    </submittedName>
</protein>
<dbReference type="FunFam" id="3.40.120.10:FF:000014">
    <property type="entry name" value="Phosphomannomutase/phosphoglucomutase isoform B"/>
    <property type="match status" value="1"/>
</dbReference>
<dbReference type="ExpressionAtlas" id="A0A1D6HYS6">
    <property type="expression patterns" value="baseline and differential"/>
</dbReference>
<dbReference type="Gene3D" id="3.40.120.10">
    <property type="entry name" value="Alpha-D-Glucose-1,6-Bisphosphate, subunit A, domain 3"/>
    <property type="match status" value="1"/>
</dbReference>
<comment type="cofactor">
    <cofactor evidence="1">
        <name>Mg(2+)</name>
        <dbReference type="ChEBI" id="CHEBI:18420"/>
    </cofactor>
</comment>
<accession>A0A1D6HYS6</accession>
<keyword evidence="2" id="KW-0597">Phosphoprotein</keyword>
<dbReference type="InterPro" id="IPR005846">
    <property type="entry name" value="A-D-PHexomutase_a/b/a-III"/>
</dbReference>
<dbReference type="GO" id="GO:0005975">
    <property type="term" value="P:carbohydrate metabolic process"/>
    <property type="evidence" value="ECO:0007669"/>
    <property type="project" value="InterPro"/>
</dbReference>
<dbReference type="PANTHER" id="PTHR42946:SF1">
    <property type="entry name" value="PHOSPHOGLUCOMUTASE (ALPHA-D-GLUCOSE-1,6-BISPHOSPHATE-DEPENDENT)"/>
    <property type="match status" value="1"/>
</dbReference>
<sequence>MKFITQAVLDNKADLGIIFDTDVDRSAAVDSRGRELNRNRLIALMAAIVLEEHPGTTVVTDSVTSDGLTVFIENKLGGKHHRFKRGYKNVIDEAIRLNSIGEESHLAMETSGHGALKENHWLDDGAYLMVKLLNKLAAARTLGSSIGSKVLTDLVEGLEEADVTVEIRLKIDQNHADLKGGYANSEMFFGYFTRR</sequence>
<organism evidence="4">
    <name type="scientific">Zea mays</name>
    <name type="common">Maize</name>
    <dbReference type="NCBI Taxonomy" id="4577"/>
    <lineage>
        <taxon>Eukaryota</taxon>
        <taxon>Viridiplantae</taxon>
        <taxon>Streptophyta</taxon>
        <taxon>Embryophyta</taxon>
        <taxon>Tracheophyta</taxon>
        <taxon>Spermatophyta</taxon>
        <taxon>Magnoliopsida</taxon>
        <taxon>Liliopsida</taxon>
        <taxon>Poales</taxon>
        <taxon>Poaceae</taxon>
        <taxon>PACMAD clade</taxon>
        <taxon>Panicoideae</taxon>
        <taxon>Andropogonodae</taxon>
        <taxon>Andropogoneae</taxon>
        <taxon>Tripsacinae</taxon>
        <taxon>Zea</taxon>
    </lineage>
</organism>
<evidence type="ECO:0000259" key="3">
    <source>
        <dbReference type="Pfam" id="PF02880"/>
    </source>
</evidence>